<dbReference type="PANTHER" id="PTHR40027">
    <property type="entry name" value="CELL DIVISION PROTEIN DIVIC"/>
    <property type="match status" value="1"/>
</dbReference>
<protein>
    <submittedName>
        <fullName evidence="3">Uncharacterized protein</fullName>
    </submittedName>
</protein>
<dbReference type="AlphaFoldDB" id="A0A2N7ARW6"/>
<feature type="region of interest" description="Disordered" evidence="1">
    <location>
        <begin position="1"/>
        <end position="31"/>
    </location>
</feature>
<evidence type="ECO:0000256" key="1">
    <source>
        <dbReference type="SAM" id="MobiDB-lite"/>
    </source>
</evidence>
<keyword evidence="2" id="KW-0472">Membrane</keyword>
<dbReference type="PANTHER" id="PTHR40027:SF1">
    <property type="entry name" value="CELL DIVISION PROTEIN DIVIC"/>
    <property type="match status" value="1"/>
</dbReference>
<dbReference type="RefSeq" id="WP_102196889.1">
    <property type="nucleotide sequence ID" value="NZ_NIPR01000052.1"/>
</dbReference>
<dbReference type="InterPro" id="IPR039076">
    <property type="entry name" value="DivIC"/>
</dbReference>
<dbReference type="Pfam" id="PF04977">
    <property type="entry name" value="DivIC"/>
    <property type="match status" value="1"/>
</dbReference>
<dbReference type="GO" id="GO:0051301">
    <property type="term" value="P:cell division"/>
    <property type="evidence" value="ECO:0007669"/>
    <property type="project" value="InterPro"/>
</dbReference>
<name>A0A2N7ARW6_9LACO</name>
<organism evidence="3 4">
    <name type="scientific">Companilactobacillus nuruki</name>
    <dbReference type="NCBI Taxonomy" id="1993540"/>
    <lineage>
        <taxon>Bacteria</taxon>
        <taxon>Bacillati</taxon>
        <taxon>Bacillota</taxon>
        <taxon>Bacilli</taxon>
        <taxon>Lactobacillales</taxon>
        <taxon>Lactobacillaceae</taxon>
        <taxon>Companilactobacillus</taxon>
    </lineage>
</organism>
<comment type="caution">
    <text evidence="3">The sequence shown here is derived from an EMBL/GenBank/DDBJ whole genome shotgun (WGS) entry which is preliminary data.</text>
</comment>
<feature type="compositionally biased region" description="Basic residues" evidence="1">
    <location>
        <begin position="15"/>
        <end position="31"/>
    </location>
</feature>
<dbReference type="EMBL" id="NIPR01000052">
    <property type="protein sequence ID" value="PMD68103.1"/>
    <property type="molecule type" value="Genomic_DNA"/>
</dbReference>
<evidence type="ECO:0000313" key="4">
    <source>
        <dbReference type="Proteomes" id="UP000235649"/>
    </source>
</evidence>
<gene>
    <name evidence="3" type="ORF">CBP76_10895</name>
</gene>
<dbReference type="OrthoDB" id="2151746at2"/>
<dbReference type="Proteomes" id="UP000235649">
    <property type="component" value="Unassembled WGS sequence"/>
</dbReference>
<dbReference type="InterPro" id="IPR007060">
    <property type="entry name" value="FtsL/DivIC"/>
</dbReference>
<evidence type="ECO:0000256" key="2">
    <source>
        <dbReference type="SAM" id="Phobius"/>
    </source>
</evidence>
<feature type="transmembrane region" description="Helical" evidence="2">
    <location>
        <begin position="37"/>
        <end position="56"/>
    </location>
</feature>
<keyword evidence="2" id="KW-1133">Transmembrane helix</keyword>
<keyword evidence="4" id="KW-1185">Reference proteome</keyword>
<accession>A0A2N7ARW6</accession>
<proteinExistence type="predicted"/>
<keyword evidence="2" id="KW-0812">Transmembrane</keyword>
<reference evidence="3 4" key="1">
    <citation type="submission" date="2017-05" db="EMBL/GenBank/DDBJ databases">
        <title>Lactobacillus nurukis nov., sp. nov., isolated from nuruk.</title>
        <authorList>
            <person name="Kim S.-J."/>
        </authorList>
    </citation>
    <scope>NUCLEOTIDE SEQUENCE [LARGE SCALE GENOMIC DNA]</scope>
    <source>
        <strain evidence="3 4">SYF10-1a</strain>
    </source>
</reference>
<feature type="compositionally biased region" description="Polar residues" evidence="1">
    <location>
        <begin position="1"/>
        <end position="12"/>
    </location>
</feature>
<evidence type="ECO:0000313" key="3">
    <source>
        <dbReference type="EMBL" id="PMD68103.1"/>
    </source>
</evidence>
<sequence>MEVRKLNSNVSVLQPKKKQSPNHNHNNHAKKVHRRRIMMIGIIFVVILAVFGVQIFNSHRTYANTVQQIEISKQKLAKQKSMQSDLKLEVSQLHDTNYLEKYIREKYMYSKPGEQVYNLPDDAKTITIQK</sequence>